<dbReference type="InterPro" id="IPR011650">
    <property type="entry name" value="Peptidase_M20_dimer"/>
</dbReference>
<protein>
    <submittedName>
        <fullName evidence="2">M20/M25/M40 family metallo-hydrolase</fullName>
    </submittedName>
</protein>
<sequence length="371" mass="39378">MKPAAGHKPELFLTRLRQLVDIETPTGHSPGLDATYELLTEWSDGLLGTLHREVREGVPHLYREEKDRSGAPPVLLLGHADTVWPLGTLADWPFRVDGARVTGPGAFDMKSGLVLALEALELAGDTDHVRLLVTGDEERGSLTSRDLIEDVARDCSAVFVLEPSLDGALKTARKGGAMFEVTVKGRAAHAGLEPERGVNALVELSHQVLAIDALGDPAQGTTVTPTVSRSGSTRNTIPESATVEIDVRAWHREELVRVEKDLRTLRSRTPGARLELAGGINRFPLERSMSADLLELARALARAEGLSPVTEVKVGGASDGNFTAALGIPTLDGLGPGGGGAHGRDEWVDADSVGERAALVAALICAHACPR</sequence>
<accession>A0ABS6C7I6</accession>
<reference evidence="2 3" key="1">
    <citation type="submission" date="2021-06" db="EMBL/GenBank/DDBJ databases">
        <authorList>
            <person name="Pan X."/>
        </authorList>
    </citation>
    <scope>NUCLEOTIDE SEQUENCE [LARGE SCALE GENOMIC DNA]</scope>
    <source>
        <strain evidence="2 3">4503</strain>
    </source>
</reference>
<keyword evidence="3" id="KW-1185">Reference proteome</keyword>
<dbReference type="Pfam" id="PF07687">
    <property type="entry name" value="M20_dimer"/>
    <property type="match status" value="1"/>
</dbReference>
<dbReference type="Pfam" id="PF01546">
    <property type="entry name" value="Peptidase_M20"/>
    <property type="match status" value="1"/>
</dbReference>
<evidence type="ECO:0000259" key="1">
    <source>
        <dbReference type="Pfam" id="PF07687"/>
    </source>
</evidence>
<dbReference type="PIRSF" id="PIRSF037238">
    <property type="entry name" value="Carboxypeptidase_G2"/>
    <property type="match status" value="1"/>
</dbReference>
<name>A0ABS6C7I6_9ACTN</name>
<evidence type="ECO:0000313" key="2">
    <source>
        <dbReference type="EMBL" id="MBU3862846.1"/>
    </source>
</evidence>
<evidence type="ECO:0000313" key="3">
    <source>
        <dbReference type="Proteomes" id="UP000720508"/>
    </source>
</evidence>
<dbReference type="InterPro" id="IPR050072">
    <property type="entry name" value="Peptidase_M20A"/>
</dbReference>
<dbReference type="PANTHER" id="PTHR43808">
    <property type="entry name" value="ACETYLORNITHINE DEACETYLASE"/>
    <property type="match status" value="1"/>
</dbReference>
<comment type="caution">
    <text evidence="2">The sequence shown here is derived from an EMBL/GenBank/DDBJ whole genome shotgun (WGS) entry which is preliminary data.</text>
</comment>
<dbReference type="InterPro" id="IPR017150">
    <property type="entry name" value="Pept_M20_glutamate_carboxypep"/>
</dbReference>
<proteinExistence type="predicted"/>
<dbReference type="PANTHER" id="PTHR43808:SF9">
    <property type="entry name" value="BLL0789 PROTEIN"/>
    <property type="match status" value="1"/>
</dbReference>
<dbReference type="InterPro" id="IPR002933">
    <property type="entry name" value="Peptidase_M20"/>
</dbReference>
<organism evidence="2 3">
    <name type="scientific">Streptomyces niphimycinicus</name>
    <dbReference type="NCBI Taxonomy" id="2842201"/>
    <lineage>
        <taxon>Bacteria</taxon>
        <taxon>Bacillati</taxon>
        <taxon>Actinomycetota</taxon>
        <taxon>Actinomycetes</taxon>
        <taxon>Kitasatosporales</taxon>
        <taxon>Streptomycetaceae</taxon>
        <taxon>Streptomyces</taxon>
    </lineage>
</organism>
<feature type="domain" description="Peptidase M20 dimerisation" evidence="1">
    <location>
        <begin position="171"/>
        <end position="266"/>
    </location>
</feature>
<dbReference type="Proteomes" id="UP000720508">
    <property type="component" value="Unassembled WGS sequence"/>
</dbReference>
<dbReference type="RefSeq" id="WP_216339411.1">
    <property type="nucleotide sequence ID" value="NZ_JAHLEM010000012.1"/>
</dbReference>
<gene>
    <name evidence="2" type="ORF">KN815_01605</name>
</gene>
<dbReference type="EMBL" id="JAHLEM010000012">
    <property type="protein sequence ID" value="MBU3862846.1"/>
    <property type="molecule type" value="Genomic_DNA"/>
</dbReference>